<evidence type="ECO:0000313" key="3">
    <source>
        <dbReference type="Proteomes" id="UP000439903"/>
    </source>
</evidence>
<dbReference type="SUPFAM" id="SSF81383">
    <property type="entry name" value="F-box domain"/>
    <property type="match status" value="1"/>
</dbReference>
<dbReference type="CDD" id="cd09917">
    <property type="entry name" value="F-box_SF"/>
    <property type="match status" value="1"/>
</dbReference>
<dbReference type="Pfam" id="PF12937">
    <property type="entry name" value="F-box-like"/>
    <property type="match status" value="1"/>
</dbReference>
<dbReference type="PROSITE" id="PS50181">
    <property type="entry name" value="FBOX"/>
    <property type="match status" value="1"/>
</dbReference>
<evidence type="ECO:0000313" key="2">
    <source>
        <dbReference type="EMBL" id="KAF0468758.1"/>
    </source>
</evidence>
<dbReference type="InterPro" id="IPR001810">
    <property type="entry name" value="F-box_dom"/>
</dbReference>
<protein>
    <submittedName>
        <fullName evidence="2">F-box domain contaning protein</fullName>
    </submittedName>
</protein>
<organism evidence="2 3">
    <name type="scientific">Gigaspora margarita</name>
    <dbReference type="NCBI Taxonomy" id="4874"/>
    <lineage>
        <taxon>Eukaryota</taxon>
        <taxon>Fungi</taxon>
        <taxon>Fungi incertae sedis</taxon>
        <taxon>Mucoromycota</taxon>
        <taxon>Glomeromycotina</taxon>
        <taxon>Glomeromycetes</taxon>
        <taxon>Diversisporales</taxon>
        <taxon>Gigasporaceae</taxon>
        <taxon>Gigaspora</taxon>
    </lineage>
</organism>
<comment type="caution">
    <text evidence="2">The sequence shown here is derived from an EMBL/GenBank/DDBJ whole genome shotgun (WGS) entry which is preliminary data.</text>
</comment>
<name>A0A8H3XHZ4_GIGMA</name>
<dbReference type="EMBL" id="WTPW01000936">
    <property type="protein sequence ID" value="KAF0468758.1"/>
    <property type="molecule type" value="Genomic_DNA"/>
</dbReference>
<dbReference type="OrthoDB" id="2322499at2759"/>
<dbReference type="AlphaFoldDB" id="A0A8H3XHZ4"/>
<dbReference type="Proteomes" id="UP000439903">
    <property type="component" value="Unassembled WGS sequence"/>
</dbReference>
<dbReference type="InterPro" id="IPR036047">
    <property type="entry name" value="F-box-like_dom_sf"/>
</dbReference>
<evidence type="ECO:0000259" key="1">
    <source>
        <dbReference type="PROSITE" id="PS50181"/>
    </source>
</evidence>
<gene>
    <name evidence="2" type="ORF">F8M41_025763</name>
</gene>
<dbReference type="SMART" id="SM00256">
    <property type="entry name" value="FBOX"/>
    <property type="match status" value="1"/>
</dbReference>
<reference evidence="2 3" key="1">
    <citation type="journal article" date="2019" name="Environ. Microbiol.">
        <title>At the nexus of three kingdoms: the genome of the mycorrhizal fungus Gigaspora margarita provides insights into plant, endobacterial and fungal interactions.</title>
        <authorList>
            <person name="Venice F."/>
            <person name="Ghignone S."/>
            <person name="Salvioli di Fossalunga A."/>
            <person name="Amselem J."/>
            <person name="Novero M."/>
            <person name="Xianan X."/>
            <person name="Sedzielewska Toro K."/>
            <person name="Morin E."/>
            <person name="Lipzen A."/>
            <person name="Grigoriev I.V."/>
            <person name="Henrissat B."/>
            <person name="Martin F.M."/>
            <person name="Bonfante P."/>
        </authorList>
    </citation>
    <scope>NUCLEOTIDE SEQUENCE [LARGE SCALE GENOMIC DNA]</scope>
    <source>
        <strain evidence="2 3">BEG34</strain>
    </source>
</reference>
<feature type="domain" description="F-box" evidence="1">
    <location>
        <begin position="24"/>
        <end position="76"/>
    </location>
</feature>
<sequence length="296" mass="35356">MGKLKRIKPSSKSSVSKSLTVNSSSSLCKLPPEILLNICKNLSPYDLISLSKVCKLFHNDLCQGDSLTIQQIWRESRLSFMHYRQMAPPDGMKERDYVLWLLDLSCEFCKKKTSLDISWEFRVRTCSKCLEENFVRHNDLSSSLTSGIPTFILNCVPWKRDDRHYRVRIFREEQVIEKYKDYLRVPEHEREEWKKQQLDKVLQIQRDSSIRRVEDELAKEGRKEYRRKIIRERFNKMLKETNEDGSLKYNENILKSCPALHNAFNYDTYFSERAWKLLKGKLIKEHNMKNFHKEFS</sequence>
<keyword evidence="3" id="KW-1185">Reference proteome</keyword>
<accession>A0A8H3XHZ4</accession>
<proteinExistence type="predicted"/>
<dbReference type="Gene3D" id="1.20.1280.50">
    <property type="match status" value="1"/>
</dbReference>